<feature type="domain" description="Amidase" evidence="4">
    <location>
        <begin position="25"/>
        <end position="448"/>
    </location>
</feature>
<comment type="similarity">
    <text evidence="2">Belongs to the amidase family.</text>
</comment>
<dbReference type="Pfam" id="PF01425">
    <property type="entry name" value="Amidase"/>
    <property type="match status" value="1"/>
</dbReference>
<dbReference type="Proteomes" id="UP000236884">
    <property type="component" value="Chromosome"/>
</dbReference>
<dbReference type="InterPro" id="IPR020556">
    <property type="entry name" value="Amidase_CS"/>
</dbReference>
<dbReference type="NCBIfam" id="NF005687">
    <property type="entry name" value="PRK07487.1"/>
    <property type="match status" value="1"/>
</dbReference>
<evidence type="ECO:0000256" key="2">
    <source>
        <dbReference type="ARBA" id="ARBA00009199"/>
    </source>
</evidence>
<dbReference type="EMBL" id="AP014946">
    <property type="protein sequence ID" value="BAT57646.1"/>
    <property type="molecule type" value="Genomic_DNA"/>
</dbReference>
<dbReference type="AlphaFoldDB" id="A0A0S3PPE4"/>
<evidence type="ECO:0000313" key="5">
    <source>
        <dbReference type="EMBL" id="BAT57646.1"/>
    </source>
</evidence>
<gene>
    <name evidence="5" type="primary">aam_1</name>
    <name evidence="5" type="ORF">GJW-30_1_00153</name>
</gene>
<protein>
    <recommendedName>
        <fullName evidence="3">Indoleacetamide hydrolase</fullName>
    </recommendedName>
</protein>
<dbReference type="KEGG" id="vgo:GJW-30_1_00153"/>
<dbReference type="InterPro" id="IPR023631">
    <property type="entry name" value="Amidase_dom"/>
</dbReference>
<dbReference type="InterPro" id="IPR036928">
    <property type="entry name" value="AS_sf"/>
</dbReference>
<name>A0A0S3PPE4_9BRAD</name>
<dbReference type="Gene3D" id="3.90.1300.10">
    <property type="entry name" value="Amidase signature (AS) domain"/>
    <property type="match status" value="1"/>
</dbReference>
<organism evidence="5 6">
    <name type="scientific">Variibacter gotjawalensis</name>
    <dbReference type="NCBI Taxonomy" id="1333996"/>
    <lineage>
        <taxon>Bacteria</taxon>
        <taxon>Pseudomonadati</taxon>
        <taxon>Pseudomonadota</taxon>
        <taxon>Alphaproteobacteria</taxon>
        <taxon>Hyphomicrobiales</taxon>
        <taxon>Nitrobacteraceae</taxon>
        <taxon>Variibacter</taxon>
    </lineage>
</organism>
<dbReference type="SUPFAM" id="SSF75304">
    <property type="entry name" value="Amidase signature (AS) enzymes"/>
    <property type="match status" value="1"/>
</dbReference>
<dbReference type="RefSeq" id="WP_096350535.1">
    <property type="nucleotide sequence ID" value="NZ_AP014946.1"/>
</dbReference>
<accession>A0A0S3PPE4</accession>
<dbReference type="OrthoDB" id="9814821at2"/>
<proteinExistence type="inferred from homology"/>
<sequence length="469" mass="49622">MSQLYQLDAVALAALIKNKKVSAREATDDALARMAAVNPKINSVVDGMENEARAVAAALDEKQARGEAIGPLHGVPVTVKVNVDTKGHANTNGVAAFKDNIAPDDSAVVANLRRAGAVIIGRTNTPELSSRWFTDNTLHGRTLNPWDPKITPGGSSGGASAAVATGIGTIGHGNDIGGSIRYPAYACGLAGIRPSFARVPAFNPSAKVERPVMPHQTSVQGPIARSIRDLYVGLDAMAMRDPRDPWQVPVTPVSQAPKQGPVRVALFDTWHGCKADPAVTRSLKQAASWLADAGYQVEPAAPPHYDETVELWANLLETQAHFDGAGQYLDAEGSALRNFAAASSGLAKILSPQEFIHALAQRTTLLRAWTQFFETYPILLMPSSWKLPFPIDTDQQGRDAVIAMLAAQTPQTSLPILGLPGLAVPILTEGEAPCGVQLATARYGEAMALEAGAIIEASAPKIKVIDPRN</sequence>
<evidence type="ECO:0000256" key="1">
    <source>
        <dbReference type="ARBA" id="ARBA00003871"/>
    </source>
</evidence>
<evidence type="ECO:0000259" key="4">
    <source>
        <dbReference type="Pfam" id="PF01425"/>
    </source>
</evidence>
<comment type="function">
    <text evidence="1">Hydrolyzes indole-3-acetamide (IAM) into indole-3-acetic acid (IAA).</text>
</comment>
<dbReference type="GO" id="GO:0016787">
    <property type="term" value="F:hydrolase activity"/>
    <property type="evidence" value="ECO:0007669"/>
    <property type="project" value="UniProtKB-KW"/>
</dbReference>
<evidence type="ECO:0000256" key="3">
    <source>
        <dbReference type="ARBA" id="ARBA00021874"/>
    </source>
</evidence>
<reference evidence="5 6" key="1">
    <citation type="submission" date="2015-08" db="EMBL/GenBank/DDBJ databases">
        <title>Investigation of the bacterial diversity of lava forest soil.</title>
        <authorList>
            <person name="Lee J.S."/>
        </authorList>
    </citation>
    <scope>NUCLEOTIDE SEQUENCE [LARGE SCALE GENOMIC DNA]</scope>
    <source>
        <strain evidence="5 6">GJW-30</strain>
    </source>
</reference>
<dbReference type="PROSITE" id="PS00571">
    <property type="entry name" value="AMIDASES"/>
    <property type="match status" value="1"/>
</dbReference>
<dbReference type="PANTHER" id="PTHR11895">
    <property type="entry name" value="TRANSAMIDASE"/>
    <property type="match status" value="1"/>
</dbReference>
<evidence type="ECO:0000313" key="6">
    <source>
        <dbReference type="Proteomes" id="UP000236884"/>
    </source>
</evidence>
<keyword evidence="5" id="KW-0378">Hydrolase</keyword>
<keyword evidence="6" id="KW-1185">Reference proteome</keyword>
<dbReference type="InterPro" id="IPR000120">
    <property type="entry name" value="Amidase"/>
</dbReference>
<dbReference type="PANTHER" id="PTHR11895:SF7">
    <property type="entry name" value="GLUTAMYL-TRNA(GLN) AMIDOTRANSFERASE SUBUNIT A, MITOCHONDRIAL"/>
    <property type="match status" value="1"/>
</dbReference>